<keyword evidence="2" id="KW-1185">Reference proteome</keyword>
<organism evidence="2 3">
    <name type="scientific">Romanomermis culicivorax</name>
    <name type="common">Nematode worm</name>
    <dbReference type="NCBI Taxonomy" id="13658"/>
    <lineage>
        <taxon>Eukaryota</taxon>
        <taxon>Metazoa</taxon>
        <taxon>Ecdysozoa</taxon>
        <taxon>Nematoda</taxon>
        <taxon>Enoplea</taxon>
        <taxon>Dorylaimia</taxon>
        <taxon>Mermithida</taxon>
        <taxon>Mermithoidea</taxon>
        <taxon>Mermithidae</taxon>
        <taxon>Romanomermis</taxon>
    </lineage>
</organism>
<feature type="region of interest" description="Disordered" evidence="1">
    <location>
        <begin position="119"/>
        <end position="145"/>
    </location>
</feature>
<evidence type="ECO:0000313" key="2">
    <source>
        <dbReference type="Proteomes" id="UP000887565"/>
    </source>
</evidence>
<reference evidence="3" key="1">
    <citation type="submission" date="2022-11" db="UniProtKB">
        <authorList>
            <consortium name="WormBaseParasite"/>
        </authorList>
    </citation>
    <scope>IDENTIFICATION</scope>
</reference>
<dbReference type="AlphaFoldDB" id="A0A915L0A2"/>
<evidence type="ECO:0000256" key="1">
    <source>
        <dbReference type="SAM" id="MobiDB-lite"/>
    </source>
</evidence>
<dbReference type="WBParaSite" id="nRc.2.0.1.t44614-RA">
    <property type="protein sequence ID" value="nRc.2.0.1.t44614-RA"/>
    <property type="gene ID" value="nRc.2.0.1.g44614"/>
</dbReference>
<evidence type="ECO:0000313" key="3">
    <source>
        <dbReference type="WBParaSite" id="nRc.2.0.1.t44614-RA"/>
    </source>
</evidence>
<proteinExistence type="predicted"/>
<accession>A0A915L0A2</accession>
<sequence length="221" mass="24987">MVCGTIFPGGDDMTIRFHEPVWAFLSSQSVESAWVNWAISLGLDGLNSLGLCLSLPKMSTVGCEVEFHCKWLNHFSGCIQSRIVADCGLKAWTIIHRVLKDTATTLMPNCLFSSHNVLPSSKKGQQQQSRTMINDRQQSPYTTYGNNTIQSTNKYDINFVGNKDRTSLEARRNARLNNNGRNSSNDHLIKSHLLFIINDNSYNEQLMNDLKDLKYYLNCDS</sequence>
<protein>
    <submittedName>
        <fullName evidence="3">Uncharacterized protein</fullName>
    </submittedName>
</protein>
<dbReference type="Proteomes" id="UP000887565">
    <property type="component" value="Unplaced"/>
</dbReference>
<name>A0A915L0A2_ROMCU</name>